<protein>
    <recommendedName>
        <fullName evidence="4">Lipoprotein</fullName>
    </recommendedName>
</protein>
<evidence type="ECO:0000256" key="1">
    <source>
        <dbReference type="SAM" id="SignalP"/>
    </source>
</evidence>
<sequence>MKVFIFSLFFTFAINPCLLAQEKFDPVAWQAPYSLSLDDWGIERFPIPIDFAPKIPYKGVEDVRFTTGWSKPESDEYWSYAFLWYVEGQQAPDAKTVENNLAMYFDGLVNRNIEKRALPKELIKKTRAHFKKLYKPEGQDESTFTGTIHMVDYMGKKPIVLHATVHLKKCAGIDHTIIFHQFSPQERIAPIWTKLNGLWESFRCSE</sequence>
<keyword evidence="1" id="KW-0732">Signal</keyword>
<evidence type="ECO:0000313" key="3">
    <source>
        <dbReference type="Proteomes" id="UP000286246"/>
    </source>
</evidence>
<dbReference type="RefSeq" id="WP_120261117.1">
    <property type="nucleotide sequence ID" value="NZ_RAPY01000005.1"/>
</dbReference>
<organism evidence="2 3">
    <name type="scientific">Sphingobacterium detergens</name>
    <dbReference type="NCBI Taxonomy" id="1145106"/>
    <lineage>
        <taxon>Bacteria</taxon>
        <taxon>Pseudomonadati</taxon>
        <taxon>Bacteroidota</taxon>
        <taxon>Sphingobacteriia</taxon>
        <taxon>Sphingobacteriales</taxon>
        <taxon>Sphingobacteriaceae</taxon>
        <taxon>Sphingobacterium</taxon>
    </lineage>
</organism>
<dbReference type="EMBL" id="RAPY01000005">
    <property type="protein sequence ID" value="RKE45371.1"/>
    <property type="molecule type" value="Genomic_DNA"/>
</dbReference>
<dbReference type="OrthoDB" id="704518at2"/>
<dbReference type="Proteomes" id="UP000286246">
    <property type="component" value="Unassembled WGS sequence"/>
</dbReference>
<evidence type="ECO:0000313" key="2">
    <source>
        <dbReference type="EMBL" id="RKE45371.1"/>
    </source>
</evidence>
<reference evidence="2 3" key="1">
    <citation type="submission" date="2018-09" db="EMBL/GenBank/DDBJ databases">
        <title>Genomic Encyclopedia of Type Strains, Phase III (KMG-III): the genomes of soil and plant-associated and newly described type strains.</title>
        <authorList>
            <person name="Whitman W."/>
        </authorList>
    </citation>
    <scope>NUCLEOTIDE SEQUENCE [LARGE SCALE GENOMIC DNA]</scope>
    <source>
        <strain evidence="2 3">CECT 7938</strain>
    </source>
</reference>
<comment type="caution">
    <text evidence="2">The sequence shown here is derived from an EMBL/GenBank/DDBJ whole genome shotgun (WGS) entry which is preliminary data.</text>
</comment>
<evidence type="ECO:0008006" key="4">
    <source>
        <dbReference type="Google" id="ProtNLM"/>
    </source>
</evidence>
<proteinExistence type="predicted"/>
<accession>A0A420ALP3</accession>
<feature type="chain" id="PRO_5019548938" description="Lipoprotein" evidence="1">
    <location>
        <begin position="21"/>
        <end position="206"/>
    </location>
</feature>
<name>A0A420ALP3_SPHD1</name>
<dbReference type="AlphaFoldDB" id="A0A420ALP3"/>
<gene>
    <name evidence="2" type="ORF">DFQ12_4444</name>
</gene>
<keyword evidence="3" id="KW-1185">Reference proteome</keyword>
<feature type="signal peptide" evidence="1">
    <location>
        <begin position="1"/>
        <end position="20"/>
    </location>
</feature>